<dbReference type="SUPFAM" id="SSF56112">
    <property type="entry name" value="Protein kinase-like (PK-like)"/>
    <property type="match status" value="1"/>
</dbReference>
<reference evidence="1" key="1">
    <citation type="journal article" date="2020" name="Stud. Mycol.">
        <title>101 Dothideomycetes genomes: a test case for predicting lifestyles and emergence of pathogens.</title>
        <authorList>
            <person name="Haridas S."/>
            <person name="Albert R."/>
            <person name="Binder M."/>
            <person name="Bloem J."/>
            <person name="Labutti K."/>
            <person name="Salamov A."/>
            <person name="Andreopoulos B."/>
            <person name="Baker S."/>
            <person name="Barry K."/>
            <person name="Bills G."/>
            <person name="Bluhm B."/>
            <person name="Cannon C."/>
            <person name="Castanera R."/>
            <person name="Culley D."/>
            <person name="Daum C."/>
            <person name="Ezra D."/>
            <person name="Gonzalez J."/>
            <person name="Henrissat B."/>
            <person name="Kuo A."/>
            <person name="Liang C."/>
            <person name="Lipzen A."/>
            <person name="Lutzoni F."/>
            <person name="Magnuson J."/>
            <person name="Mondo S."/>
            <person name="Nolan M."/>
            <person name="Ohm R."/>
            <person name="Pangilinan J."/>
            <person name="Park H.-J."/>
            <person name="Ramirez L."/>
            <person name="Alfaro M."/>
            <person name="Sun H."/>
            <person name="Tritt A."/>
            <person name="Yoshinaga Y."/>
            <person name="Zwiers L.-H."/>
            <person name="Turgeon B."/>
            <person name="Goodwin S."/>
            <person name="Spatafora J."/>
            <person name="Crous P."/>
            <person name="Grigoriev I."/>
        </authorList>
    </citation>
    <scope>NUCLEOTIDE SEQUENCE</scope>
    <source>
        <strain evidence="1">CBS 107.79</strain>
    </source>
</reference>
<accession>A0A6A5V7N1</accession>
<name>A0A6A5V7N1_9PLEO</name>
<protein>
    <recommendedName>
        <fullName evidence="3">Aminoglycoside phosphotransferase domain-containing protein</fullName>
    </recommendedName>
</protein>
<gene>
    <name evidence="1" type="ORF">BU23DRAFT_645366</name>
</gene>
<dbReference type="EMBL" id="ML976690">
    <property type="protein sequence ID" value="KAF1972042.1"/>
    <property type="molecule type" value="Genomic_DNA"/>
</dbReference>
<evidence type="ECO:0000313" key="2">
    <source>
        <dbReference type="Proteomes" id="UP000800036"/>
    </source>
</evidence>
<evidence type="ECO:0008006" key="3">
    <source>
        <dbReference type="Google" id="ProtNLM"/>
    </source>
</evidence>
<dbReference type="OrthoDB" id="3250044at2759"/>
<organism evidence="1 2">
    <name type="scientific">Bimuria novae-zelandiae CBS 107.79</name>
    <dbReference type="NCBI Taxonomy" id="1447943"/>
    <lineage>
        <taxon>Eukaryota</taxon>
        <taxon>Fungi</taxon>
        <taxon>Dikarya</taxon>
        <taxon>Ascomycota</taxon>
        <taxon>Pezizomycotina</taxon>
        <taxon>Dothideomycetes</taxon>
        <taxon>Pleosporomycetidae</taxon>
        <taxon>Pleosporales</taxon>
        <taxon>Massarineae</taxon>
        <taxon>Didymosphaeriaceae</taxon>
        <taxon>Bimuria</taxon>
    </lineage>
</organism>
<dbReference type="InterPro" id="IPR011009">
    <property type="entry name" value="Kinase-like_dom_sf"/>
</dbReference>
<dbReference type="AlphaFoldDB" id="A0A6A5V7N1"/>
<evidence type="ECO:0000313" key="1">
    <source>
        <dbReference type="EMBL" id="KAF1972042.1"/>
    </source>
</evidence>
<proteinExistence type="predicted"/>
<keyword evidence="2" id="KW-1185">Reference proteome</keyword>
<dbReference type="Proteomes" id="UP000800036">
    <property type="component" value="Unassembled WGS sequence"/>
</dbReference>
<sequence length="166" mass="18473">MSSFTDDHIVSLCHNPMTTILSSPLCLNKVARISNDVAVKFGQFVTVQEFKNQQIAQQSLDSDIVTVPRAYRFFQKEDAGYIIMDYVAGKTLDLESAKEVVKELGEVLNHIHQHEGMNPGHLEVGQCLVSSGQNMKRWISQSLMTSISGSIDRAAQETRSIFVTTP</sequence>